<dbReference type="Pfam" id="PF26588">
    <property type="entry name" value="GAIN_ADGRA3"/>
    <property type="match status" value="1"/>
</dbReference>
<evidence type="ECO:0000313" key="11">
    <source>
        <dbReference type="Proteomes" id="UP000015102"/>
    </source>
</evidence>
<feature type="region of interest" description="Disordered" evidence="7">
    <location>
        <begin position="1018"/>
        <end position="1042"/>
    </location>
</feature>
<dbReference type="OMA" id="YWININT"/>
<evidence type="ECO:0000256" key="3">
    <source>
        <dbReference type="ARBA" id="ARBA00022692"/>
    </source>
</evidence>
<feature type="transmembrane region" description="Helical" evidence="8">
    <location>
        <begin position="472"/>
        <end position="496"/>
    </location>
</feature>
<dbReference type="InterPro" id="IPR051963">
    <property type="entry name" value="Adhesion_GPCR_A"/>
</dbReference>
<feature type="transmembrane region" description="Helical" evidence="8">
    <location>
        <begin position="508"/>
        <end position="530"/>
    </location>
</feature>
<evidence type="ECO:0000313" key="10">
    <source>
        <dbReference type="EnsemblMetazoa" id="MESCA003139-PA"/>
    </source>
</evidence>
<feature type="compositionally biased region" description="Low complexity" evidence="7">
    <location>
        <begin position="824"/>
        <end position="839"/>
    </location>
</feature>
<comment type="subcellular location">
    <subcellularLocation>
        <location evidence="1">Membrane</location>
        <topology evidence="1">Multi-pass membrane protein</topology>
    </subcellularLocation>
</comment>
<evidence type="ECO:0000256" key="5">
    <source>
        <dbReference type="ARBA" id="ARBA00023136"/>
    </source>
</evidence>
<dbReference type="HOGENOM" id="CLU_002387_0_0_1"/>
<name>T1GI71_MEGSC</name>
<dbReference type="PANTHER" id="PTHR45930:SF4">
    <property type="entry name" value="ADHESION G PROTEIN-COUPLED RECEPTOR A3"/>
    <property type="match status" value="1"/>
</dbReference>
<evidence type="ECO:0000256" key="8">
    <source>
        <dbReference type="SAM" id="Phobius"/>
    </source>
</evidence>
<accession>T1GI71</accession>
<dbReference type="Proteomes" id="UP000015102">
    <property type="component" value="Unassembled WGS sequence"/>
</dbReference>
<dbReference type="PROSITE" id="PS50261">
    <property type="entry name" value="G_PROTEIN_RECEP_F2_4"/>
    <property type="match status" value="1"/>
</dbReference>
<dbReference type="InterPro" id="IPR017981">
    <property type="entry name" value="GPCR_2-like_7TM"/>
</dbReference>
<feature type="transmembrane region" description="Helical" evidence="8">
    <location>
        <begin position="717"/>
        <end position="738"/>
    </location>
</feature>
<feature type="transmembrane region" description="Helical" evidence="8">
    <location>
        <begin position="750"/>
        <end position="770"/>
    </location>
</feature>
<feature type="transmembrane region" description="Helical" evidence="8">
    <location>
        <begin position="630"/>
        <end position="650"/>
    </location>
</feature>
<evidence type="ECO:0000256" key="1">
    <source>
        <dbReference type="ARBA" id="ARBA00004141"/>
    </source>
</evidence>
<evidence type="ECO:0000256" key="4">
    <source>
        <dbReference type="ARBA" id="ARBA00022989"/>
    </source>
</evidence>
<feature type="compositionally biased region" description="Polar residues" evidence="7">
    <location>
        <begin position="840"/>
        <end position="858"/>
    </location>
</feature>
<keyword evidence="6" id="KW-0675">Receptor</keyword>
<protein>
    <recommendedName>
        <fullName evidence="9">G-protein coupled receptors family 2 profile 2 domain-containing protein</fullName>
    </recommendedName>
</protein>
<reference evidence="10" key="2">
    <citation type="submission" date="2015-06" db="UniProtKB">
        <authorList>
            <consortium name="EnsemblMetazoa"/>
        </authorList>
    </citation>
    <scope>IDENTIFICATION</scope>
</reference>
<proteinExistence type="inferred from homology"/>
<evidence type="ECO:0000259" key="9">
    <source>
        <dbReference type="PROSITE" id="PS50261"/>
    </source>
</evidence>
<evidence type="ECO:0000256" key="6">
    <source>
        <dbReference type="ARBA" id="ARBA00023170"/>
    </source>
</evidence>
<dbReference type="Gene3D" id="1.20.1070.10">
    <property type="entry name" value="Rhodopsin 7-helix transmembrane proteins"/>
    <property type="match status" value="1"/>
</dbReference>
<dbReference type="EMBL" id="CAQQ02393289">
    <property type="status" value="NOT_ANNOTATED_CDS"/>
    <property type="molecule type" value="Genomic_DNA"/>
</dbReference>
<keyword evidence="4 8" id="KW-1133">Transmembrane helix</keyword>
<dbReference type="GO" id="GO:0004930">
    <property type="term" value="F:G protein-coupled receptor activity"/>
    <property type="evidence" value="ECO:0007669"/>
    <property type="project" value="InterPro"/>
</dbReference>
<feature type="region of interest" description="Disordered" evidence="7">
    <location>
        <begin position="688"/>
        <end position="707"/>
    </location>
</feature>
<evidence type="ECO:0000256" key="7">
    <source>
        <dbReference type="SAM" id="MobiDB-lite"/>
    </source>
</evidence>
<dbReference type="InterPro" id="IPR058808">
    <property type="entry name" value="GAIN_ADGRA2/3"/>
</dbReference>
<dbReference type="InterPro" id="IPR000832">
    <property type="entry name" value="GPCR_2_secretin-like"/>
</dbReference>
<keyword evidence="5 8" id="KW-0472">Membrane</keyword>
<organism evidence="10 11">
    <name type="scientific">Megaselia scalaris</name>
    <name type="common">Humpbacked fly</name>
    <name type="synonym">Phora scalaris</name>
    <dbReference type="NCBI Taxonomy" id="36166"/>
    <lineage>
        <taxon>Eukaryota</taxon>
        <taxon>Metazoa</taxon>
        <taxon>Ecdysozoa</taxon>
        <taxon>Arthropoda</taxon>
        <taxon>Hexapoda</taxon>
        <taxon>Insecta</taxon>
        <taxon>Pterygota</taxon>
        <taxon>Neoptera</taxon>
        <taxon>Endopterygota</taxon>
        <taxon>Diptera</taxon>
        <taxon>Brachycera</taxon>
        <taxon>Muscomorpha</taxon>
        <taxon>Platypezoidea</taxon>
        <taxon>Phoridae</taxon>
        <taxon>Megaseliini</taxon>
        <taxon>Megaselia</taxon>
    </lineage>
</organism>
<feature type="region of interest" description="Disordered" evidence="7">
    <location>
        <begin position="1138"/>
        <end position="1158"/>
    </location>
</feature>
<dbReference type="GO" id="GO:0005886">
    <property type="term" value="C:plasma membrane"/>
    <property type="evidence" value="ECO:0007669"/>
    <property type="project" value="TreeGrafter"/>
</dbReference>
<reference evidence="11" key="1">
    <citation type="submission" date="2013-02" db="EMBL/GenBank/DDBJ databases">
        <authorList>
            <person name="Hughes D."/>
        </authorList>
    </citation>
    <scope>NUCLEOTIDE SEQUENCE</scope>
    <source>
        <strain>Durham</strain>
        <strain evidence="11">NC isolate 2 -- Noor lab</strain>
    </source>
</reference>
<dbReference type="PANTHER" id="PTHR45930">
    <property type="entry name" value="G-PROTEIN COUPLED RECEPTOR 124-LIKE PROTEIN"/>
    <property type="match status" value="1"/>
</dbReference>
<keyword evidence="11" id="KW-1185">Reference proteome</keyword>
<dbReference type="EnsemblMetazoa" id="MESCA003139-RA">
    <property type="protein sequence ID" value="MESCA003139-PA"/>
    <property type="gene ID" value="MESCA003139"/>
</dbReference>
<evidence type="ECO:0000256" key="2">
    <source>
        <dbReference type="ARBA" id="ARBA00007343"/>
    </source>
</evidence>
<dbReference type="Pfam" id="PF00002">
    <property type="entry name" value="7tm_2"/>
    <property type="match status" value="1"/>
</dbReference>
<keyword evidence="3 8" id="KW-0812">Transmembrane</keyword>
<sequence>MYNQNVVPSAVPYYIIIKLLKKRSNKKILFQLSFEGDQITFRCRAPRVAVGAPRDSEDLPAKAHIFWGYSNKIVDNNSTEDVVYEDPQILFPSIQIEAKHLSDSGLLDSILRISNVSKEHTENTQYCQPYKFENNKGKYYWPKTIREKTVRLPCVSDATATASSSYATAFCNEEGYWININTDFCPYVSETTHILEQFAKVNLSIAKGSVLESAKRLRNYTLYSENLQKIKDPVDIVFISKTLENYLNFVKDEKDLGTMLLDIVSQIMMLPMNLAQVAQKMDNSATKIMNAVEVAALYTPLTQTYKPHLAIEYFKIRTEPFGGMTCTWVRTDLVPGGNKRILQCNPTANQIIDIFRSQIDASVQIPTNFVHVPMSQQFMTLRVMVAVFENSNFLPMNQSTNSQVTSTIIGVKVVSDNLVSANLKGCETSYFFHGLLVFTCNKLGYYGLLQNTQFLNDFADENAGARFKFSPIGFYVGCGVLFVCLWISIVTYVACGKMIQMSRRQRHALINTWLALSSLAFVFAVGIFQTEDYKICQIFGVAIHYLSLCVILWVCVSVSNMYKRLSKRRRIPINGSEEEFSSLGDRKPILGIYLVGWGIGMIICGISGAVNMREYASYSYCFLGNGPALSAIFVPSAILLFFLTILFICVKCHISSGIESNGHFSEGTQGTENVDIELLESPNNQQLNHSERYRSSTLSNPTTMEDDLEHSNESHHLTFLFLYVITWLLGAGSVISPFEYDVYLEEETFSILFAITCCILSLFIFCFYVLSRSDVRAQWSLISCKNCGCRRRTRNVSDKRDHTTTTVTYHQNCTAIASQLGTINSRSNSRSNSQCSKNRPSSARSNHSNKAQQPPQFLQNPIILTHDIPSAEMFYNPNQINVARKFFKKQKRLAKRNNFELQRQMVNRNMECDAMSDISSTVGIPRPSRLYPSAASSLFSSGSKVNNTNIHIRNGMLECYPSKESRMASKTNNNSDMVANIYTNVPETMKPQHEIVTMRADDKFRKNQRALGDFIEQDEDDLEKNDLNSQTERCSTPLDCHEDEDKTDAMNTLGLPNNSATVLLDTSNEENVLELEKNEAYVSESVQITDKVTANDHETAIRIRNLLPTKSKSLASLTDPLPPFSEDTNIKSISCCELTQTPPPPDLPTPTIQTPDERRRPIVLAEDDDNSDSLNLFTQSLQRNFSNSSPTNESDLNYQNSELSIRSHGVYAPQADNNEGDLYYRYQSSELSEVGDDDNDFEDDYNTLLPHDHHVVGSSTSLDELYQRITRKMPEKDQTQLSNNANDTLVEDESSQSSIISYIDHKTGSGAPAVANAMQ</sequence>
<feature type="transmembrane region" description="Helical" evidence="8">
    <location>
        <begin position="542"/>
        <end position="562"/>
    </location>
</feature>
<dbReference type="GO" id="GO:0007166">
    <property type="term" value="P:cell surface receptor signaling pathway"/>
    <property type="evidence" value="ECO:0007669"/>
    <property type="project" value="InterPro"/>
</dbReference>
<feature type="region of interest" description="Disordered" evidence="7">
    <location>
        <begin position="824"/>
        <end position="858"/>
    </location>
</feature>
<feature type="domain" description="G-protein coupled receptors family 2 profile 2" evidence="9">
    <location>
        <begin position="470"/>
        <end position="648"/>
    </location>
</feature>
<dbReference type="STRING" id="36166.T1GI71"/>
<feature type="transmembrane region" description="Helical" evidence="8">
    <location>
        <begin position="590"/>
        <end position="610"/>
    </location>
</feature>
<comment type="similarity">
    <text evidence="2">Belongs to the G-protein coupled receptor 2 family. Adhesion G-protein coupled receptor (ADGR) subfamily.</text>
</comment>